<reference evidence="1 2" key="1">
    <citation type="journal article" date="2007" name="BMC Genomics">
        <title>Comparison of genomes of three Xanthomonas oryzae bacteriophages.</title>
        <authorList>
            <person name="Lee C.N."/>
            <person name="Hu R.M."/>
            <person name="Chow T.Y."/>
            <person name="Lin J.W."/>
            <person name="Chen H.Y."/>
            <person name="Tseng Y.H."/>
            <person name="Weng S.F."/>
        </authorList>
    </citation>
    <scope>NUCLEOTIDE SEQUENCE</scope>
</reference>
<evidence type="ECO:0000313" key="2">
    <source>
        <dbReference type="Proteomes" id="UP000001433"/>
    </source>
</evidence>
<dbReference type="KEGG" id="vg:5247080"/>
<organism evidence="1 2">
    <name type="scientific">Xanthomonas phage Xop411</name>
    <dbReference type="NCBI Taxonomy" id="2913975"/>
    <lineage>
        <taxon>Viruses</taxon>
        <taxon>Duplodnaviria</taxon>
        <taxon>Heunggongvirae</taxon>
        <taxon>Uroviricota</taxon>
        <taxon>Caudoviricetes</taxon>
        <taxon>Xipdecavirus</taxon>
        <taxon>Xipdecavirus Xop411</taxon>
    </lineage>
</organism>
<dbReference type="GeneID" id="5247080"/>
<sequence>MSPLLYKVRQLWDAVADAFLSHTGGWVVIAIPSDDEIPSYHAVGGGRDFGMDYASGRFPNRKAALAYANFRSSPKQERHYGYGCSFHVQHETRATIKLLGDSYED</sequence>
<keyword evidence="2" id="KW-1185">Reference proteome</keyword>
<dbReference type="EMBL" id="DQ777876">
    <property type="protein sequence ID" value="ABK00192.1"/>
    <property type="molecule type" value="Genomic_DNA"/>
</dbReference>
<dbReference type="OrthoDB" id="19334at10239"/>
<accession>A5H1I8</accession>
<dbReference type="RefSeq" id="YP_001285714.1">
    <property type="nucleotide sequence ID" value="NC_009543.1"/>
</dbReference>
<evidence type="ECO:0000313" key="1">
    <source>
        <dbReference type="EMBL" id="ABK00192.1"/>
    </source>
</evidence>
<protein>
    <submittedName>
        <fullName evidence="1">p45</fullName>
    </submittedName>
</protein>
<proteinExistence type="predicted"/>
<name>A5H1I8_9CAUD</name>
<dbReference type="Proteomes" id="UP000001433">
    <property type="component" value="Segment"/>
</dbReference>